<dbReference type="AlphaFoldDB" id="A0A4R8WZ69"/>
<dbReference type="RefSeq" id="WP_134564848.1">
    <property type="nucleotide sequence ID" value="NZ_SOFP01000009.1"/>
</dbReference>
<evidence type="ECO:0000313" key="3">
    <source>
        <dbReference type="Proteomes" id="UP000298412"/>
    </source>
</evidence>
<proteinExistence type="predicted"/>
<reference evidence="2 3" key="1">
    <citation type="submission" date="2019-03" db="EMBL/GenBank/DDBJ databases">
        <title>Genomics of glacier-inhabiting Cryobacterium strains.</title>
        <authorList>
            <person name="Liu Q."/>
            <person name="Xin Y.-H."/>
        </authorList>
    </citation>
    <scope>NUCLEOTIDE SEQUENCE [LARGE SCALE GENOMIC DNA]</scope>
    <source>
        <strain evidence="2 3">MDT1-3</strain>
    </source>
</reference>
<dbReference type="EMBL" id="SOFP01000009">
    <property type="protein sequence ID" value="TFC20066.1"/>
    <property type="molecule type" value="Genomic_DNA"/>
</dbReference>
<dbReference type="GO" id="GO:0003677">
    <property type="term" value="F:DNA binding"/>
    <property type="evidence" value="ECO:0007669"/>
    <property type="project" value="UniProtKB-KW"/>
</dbReference>
<dbReference type="InterPro" id="IPR041657">
    <property type="entry name" value="HTH_17"/>
</dbReference>
<comment type="caution">
    <text evidence="2">The sequence shown here is derived from an EMBL/GenBank/DDBJ whole genome shotgun (WGS) entry which is preliminary data.</text>
</comment>
<dbReference type="Proteomes" id="UP000298412">
    <property type="component" value="Unassembled WGS sequence"/>
</dbReference>
<feature type="domain" description="Helix-turn-helix" evidence="1">
    <location>
        <begin position="55"/>
        <end position="106"/>
    </location>
</feature>
<gene>
    <name evidence="2" type="ORF">E3O19_01460</name>
</gene>
<dbReference type="OrthoDB" id="5081655at2"/>
<keyword evidence="3" id="KW-1185">Reference proteome</keyword>
<keyword evidence="2" id="KW-0238">DNA-binding</keyword>
<sequence length="120" mass="13998">MSRLSNPYPATIEFLIREMVREEVRSALDREWIRILDRESINIGQGIVTRDPRQLYSVAAVADLLEMSKVWVYKQIREGKLPVVEFGDTRPHQRIRATDLEDFISDHMVRRGENTSGVTR</sequence>
<accession>A0A4R8WZ69</accession>
<protein>
    <submittedName>
        <fullName evidence="2">DNA-binding protein</fullName>
    </submittedName>
</protein>
<evidence type="ECO:0000259" key="1">
    <source>
        <dbReference type="Pfam" id="PF12728"/>
    </source>
</evidence>
<organism evidence="2 3">
    <name type="scientific">Cryobacterium algoritolerans</name>
    <dbReference type="NCBI Taxonomy" id="1259184"/>
    <lineage>
        <taxon>Bacteria</taxon>
        <taxon>Bacillati</taxon>
        <taxon>Actinomycetota</taxon>
        <taxon>Actinomycetes</taxon>
        <taxon>Micrococcales</taxon>
        <taxon>Microbacteriaceae</taxon>
        <taxon>Cryobacterium</taxon>
    </lineage>
</organism>
<dbReference type="Pfam" id="PF12728">
    <property type="entry name" value="HTH_17"/>
    <property type="match status" value="1"/>
</dbReference>
<name>A0A4R8WZ69_9MICO</name>
<evidence type="ECO:0000313" key="2">
    <source>
        <dbReference type="EMBL" id="TFC20066.1"/>
    </source>
</evidence>